<gene>
    <name evidence="11" type="ORF">CgunFtcFv8_010102</name>
</gene>
<protein>
    <recommendedName>
        <fullName evidence="13">Interleukin-1 receptor accessory protein</fullName>
    </recommendedName>
</protein>
<dbReference type="Proteomes" id="UP001331515">
    <property type="component" value="Unassembled WGS sequence"/>
</dbReference>
<feature type="region of interest" description="Disordered" evidence="7">
    <location>
        <begin position="684"/>
        <end position="710"/>
    </location>
</feature>
<dbReference type="SMART" id="SM00255">
    <property type="entry name" value="TIR"/>
    <property type="match status" value="1"/>
</dbReference>
<evidence type="ECO:0000256" key="8">
    <source>
        <dbReference type="SAM" id="Phobius"/>
    </source>
</evidence>
<dbReference type="PANTHER" id="PTHR11890:SF20">
    <property type="entry name" value="INTERLEUKIN-1 RECEPTOR ACCESSORY PROTEIN"/>
    <property type="match status" value="1"/>
</dbReference>
<keyword evidence="8" id="KW-0812">Transmembrane</keyword>
<evidence type="ECO:0000313" key="11">
    <source>
        <dbReference type="EMBL" id="KAK5928813.1"/>
    </source>
</evidence>
<feature type="domain" description="TIR" evidence="9">
    <location>
        <begin position="564"/>
        <end position="680"/>
    </location>
</feature>
<feature type="domain" description="Ig-like" evidence="10">
    <location>
        <begin position="402"/>
        <end position="511"/>
    </location>
</feature>
<comment type="caution">
    <text evidence="11">The sequence shown here is derived from an EMBL/GenBank/DDBJ whole genome shotgun (WGS) entry which is preliminary data.</text>
</comment>
<keyword evidence="12" id="KW-1185">Reference proteome</keyword>
<dbReference type="GO" id="GO:0016787">
    <property type="term" value="F:hydrolase activity"/>
    <property type="evidence" value="ECO:0007669"/>
    <property type="project" value="UniProtKB-KW"/>
</dbReference>
<dbReference type="InterPro" id="IPR007110">
    <property type="entry name" value="Ig-like_dom"/>
</dbReference>
<dbReference type="InterPro" id="IPR013783">
    <property type="entry name" value="Ig-like_fold"/>
</dbReference>
<sequence>MTPLGHVSAGTCLRWDMTPLGHVSTGTRLRWDMTPLGHVSAGTCLRWTCLRWTCLHSDMSPLGHVSTGTCLRWDMSLLGHDSTGTCLYWDMSPLGHVSTGTCLYWDTTPLGHVSTGTRLHWDIPSIGRLDLVQREAPPSILTALQRYYFITTGPEETLSLPSRYSSETNLSDRGDTSPCASTGGSPVIRGVSVLEGEVGWLSCPLFSHPSVYNYSSTQSTGHNLFWYRLPEGHDLEQPLAYSSRISRDGVRLWLQPSSAADTGLYTCMLRNKTSCSKMAMRLSVLRPSEVLRANDCDPPVAWESTRQVIPFQTGGTMDCPDLKEAGKMADNNTTSVTWYNKCKRPPFVGGNRQLRGVSLRVHVMMGPYEGLYFCTVSYQRRGRPLNFTRSINLSAVNSPRLPKIPTILNPAKEQIFTVKQDSEVRLVCKALLPYLEDDPWDLWWTVDGKTLDKLPSDRFSKKNRLLSDDHGDRTEESVLLIQDFSSEDLNREFNCSVRNEAGFQTRRAALQLEVWVPSVELGVGLGATLVLMLLLFIIYHVFWLELLLLYRSWFGTDERHTDDKEYDLYISYARGSEEELFVLSTLRSVLENELGYSVCIFDRDSLPGGTITDETLSFVSRSRRLLVVLGPGYASRGSQALLELQVGLDSMARGGQLRVILGDTSRDLTSRFWKRLRVELPVRRGGGRGEEGGKGLRLQSQNSTNSQTGLITNSIKHPQKVFQAAA</sequence>
<dbReference type="Gene3D" id="2.60.40.10">
    <property type="entry name" value="Immunoglobulins"/>
    <property type="match status" value="3"/>
</dbReference>
<dbReference type="InterPro" id="IPR015621">
    <property type="entry name" value="IL-1_rcpt_fam"/>
</dbReference>
<proteinExistence type="inferred from homology"/>
<dbReference type="InterPro" id="IPR035897">
    <property type="entry name" value="Toll_tir_struct_dom_sf"/>
</dbReference>
<evidence type="ECO:0000313" key="12">
    <source>
        <dbReference type="Proteomes" id="UP001331515"/>
    </source>
</evidence>
<dbReference type="InterPro" id="IPR003599">
    <property type="entry name" value="Ig_sub"/>
</dbReference>
<reference evidence="11 12" key="1">
    <citation type="journal article" date="2023" name="Mol. Biol. Evol.">
        <title>Genomics of Secondarily Temperate Adaptation in the Only Non-Antarctic Icefish.</title>
        <authorList>
            <person name="Rivera-Colon A.G."/>
            <person name="Rayamajhi N."/>
            <person name="Minhas B.F."/>
            <person name="Madrigal G."/>
            <person name="Bilyk K.T."/>
            <person name="Yoon V."/>
            <person name="Hune M."/>
            <person name="Gregory S."/>
            <person name="Cheng C.H.C."/>
            <person name="Catchen J.M."/>
        </authorList>
    </citation>
    <scope>NUCLEOTIDE SEQUENCE [LARGE SCALE GENOMIC DNA]</scope>
    <source>
        <tissue evidence="11">White muscle</tissue>
    </source>
</reference>
<evidence type="ECO:0000256" key="7">
    <source>
        <dbReference type="SAM" id="MobiDB-lite"/>
    </source>
</evidence>
<evidence type="ECO:0000256" key="6">
    <source>
        <dbReference type="ARBA" id="ARBA00023319"/>
    </source>
</evidence>
<evidence type="ECO:0000256" key="4">
    <source>
        <dbReference type="ARBA" id="ARBA00023157"/>
    </source>
</evidence>
<feature type="compositionally biased region" description="Basic and acidic residues" evidence="7">
    <location>
        <begin position="684"/>
        <end position="694"/>
    </location>
</feature>
<dbReference type="Pfam" id="PF01582">
    <property type="entry name" value="TIR"/>
    <property type="match status" value="1"/>
</dbReference>
<evidence type="ECO:0000256" key="3">
    <source>
        <dbReference type="ARBA" id="ARBA00023027"/>
    </source>
</evidence>
<dbReference type="PANTHER" id="PTHR11890">
    <property type="entry name" value="INTERLEUKIN-1 RECEPTOR FAMILY MEMBER"/>
    <property type="match status" value="1"/>
</dbReference>
<dbReference type="AlphaFoldDB" id="A0AAN8E250"/>
<dbReference type="InterPro" id="IPR000157">
    <property type="entry name" value="TIR_dom"/>
</dbReference>
<dbReference type="SMART" id="SM00409">
    <property type="entry name" value="IG"/>
    <property type="match status" value="2"/>
</dbReference>
<accession>A0AAN8E250</accession>
<evidence type="ECO:0000256" key="2">
    <source>
        <dbReference type="ARBA" id="ARBA00022801"/>
    </source>
</evidence>
<keyword evidence="3" id="KW-0520">NAD</keyword>
<dbReference type="GO" id="GO:0007165">
    <property type="term" value="P:signal transduction"/>
    <property type="evidence" value="ECO:0007669"/>
    <property type="project" value="InterPro"/>
</dbReference>
<dbReference type="EMBL" id="JAURVH010001517">
    <property type="protein sequence ID" value="KAK5928813.1"/>
    <property type="molecule type" value="Genomic_DNA"/>
</dbReference>
<keyword evidence="6" id="KW-0393">Immunoglobulin domain</keyword>
<evidence type="ECO:0000259" key="9">
    <source>
        <dbReference type="PROSITE" id="PS50104"/>
    </source>
</evidence>
<dbReference type="PRINTS" id="PR01537">
    <property type="entry name" value="INTRLKN1R1F"/>
</dbReference>
<keyword evidence="4" id="KW-1015">Disulfide bond</keyword>
<keyword evidence="8" id="KW-1133">Transmembrane helix</keyword>
<keyword evidence="5" id="KW-0325">Glycoprotein</keyword>
<evidence type="ECO:0000256" key="5">
    <source>
        <dbReference type="ARBA" id="ARBA00023180"/>
    </source>
</evidence>
<dbReference type="SUPFAM" id="SSF48726">
    <property type="entry name" value="Immunoglobulin"/>
    <property type="match status" value="2"/>
</dbReference>
<feature type="region of interest" description="Disordered" evidence="7">
    <location>
        <begin position="161"/>
        <end position="183"/>
    </location>
</feature>
<evidence type="ECO:0008006" key="13">
    <source>
        <dbReference type="Google" id="ProtNLM"/>
    </source>
</evidence>
<feature type="domain" description="Ig-like" evidence="10">
    <location>
        <begin position="186"/>
        <end position="283"/>
    </location>
</feature>
<dbReference type="Gene3D" id="3.40.50.10140">
    <property type="entry name" value="Toll/interleukin-1 receptor homology (TIR) domain"/>
    <property type="match status" value="1"/>
</dbReference>
<dbReference type="PROSITE" id="PS50835">
    <property type="entry name" value="IG_LIKE"/>
    <property type="match status" value="2"/>
</dbReference>
<feature type="compositionally biased region" description="Polar residues" evidence="7">
    <location>
        <begin position="699"/>
        <end position="710"/>
    </location>
</feature>
<dbReference type="SUPFAM" id="SSF52200">
    <property type="entry name" value="Toll/Interleukin receptor TIR domain"/>
    <property type="match status" value="1"/>
</dbReference>
<organism evidence="11 12">
    <name type="scientific">Champsocephalus gunnari</name>
    <name type="common">Mackerel icefish</name>
    <dbReference type="NCBI Taxonomy" id="52237"/>
    <lineage>
        <taxon>Eukaryota</taxon>
        <taxon>Metazoa</taxon>
        <taxon>Chordata</taxon>
        <taxon>Craniata</taxon>
        <taxon>Vertebrata</taxon>
        <taxon>Euteleostomi</taxon>
        <taxon>Actinopterygii</taxon>
        <taxon>Neopterygii</taxon>
        <taxon>Teleostei</taxon>
        <taxon>Neoteleostei</taxon>
        <taxon>Acanthomorphata</taxon>
        <taxon>Eupercaria</taxon>
        <taxon>Perciformes</taxon>
        <taxon>Notothenioidei</taxon>
        <taxon>Channichthyidae</taxon>
        <taxon>Champsocephalus</taxon>
    </lineage>
</organism>
<evidence type="ECO:0000259" key="10">
    <source>
        <dbReference type="PROSITE" id="PS50835"/>
    </source>
</evidence>
<keyword evidence="8" id="KW-0472">Membrane</keyword>
<evidence type="ECO:0000256" key="1">
    <source>
        <dbReference type="ARBA" id="ARBA00009752"/>
    </source>
</evidence>
<comment type="similarity">
    <text evidence="1">Belongs to the interleukin-1 receptor family.</text>
</comment>
<name>A0AAN8E250_CHAGU</name>
<dbReference type="InterPro" id="IPR036179">
    <property type="entry name" value="Ig-like_dom_sf"/>
</dbReference>
<keyword evidence="2" id="KW-0378">Hydrolase</keyword>
<feature type="transmembrane region" description="Helical" evidence="8">
    <location>
        <begin position="521"/>
        <end position="550"/>
    </location>
</feature>
<dbReference type="PROSITE" id="PS50104">
    <property type="entry name" value="TIR"/>
    <property type="match status" value="1"/>
</dbReference>